<organism evidence="7 8">
    <name type="scientific">Sinorhizobium psoraleae</name>
    <dbReference type="NCBI Taxonomy" id="520838"/>
    <lineage>
        <taxon>Bacteria</taxon>
        <taxon>Pseudomonadati</taxon>
        <taxon>Pseudomonadota</taxon>
        <taxon>Alphaproteobacteria</taxon>
        <taxon>Hyphomicrobiales</taxon>
        <taxon>Rhizobiaceae</taxon>
        <taxon>Sinorhizobium/Ensifer group</taxon>
        <taxon>Sinorhizobium</taxon>
    </lineage>
</organism>
<evidence type="ECO:0000256" key="3">
    <source>
        <dbReference type="ARBA" id="ARBA00022692"/>
    </source>
</evidence>
<evidence type="ECO:0000256" key="2">
    <source>
        <dbReference type="ARBA" id="ARBA00022475"/>
    </source>
</evidence>
<keyword evidence="2" id="KW-1003">Cell membrane</keyword>
<evidence type="ECO:0000313" key="8">
    <source>
        <dbReference type="Proteomes" id="UP001079430"/>
    </source>
</evidence>
<evidence type="ECO:0000313" key="7">
    <source>
        <dbReference type="EMBL" id="MCZ4093533.1"/>
    </source>
</evidence>
<comment type="subcellular location">
    <subcellularLocation>
        <location evidence="1">Cell membrane</location>
        <topology evidence="1">Multi-pass membrane protein</topology>
    </subcellularLocation>
</comment>
<dbReference type="Proteomes" id="UP001079430">
    <property type="component" value="Unassembled WGS sequence"/>
</dbReference>
<name>A0ABT4KNI7_9HYPH</name>
<dbReference type="InterPro" id="IPR001123">
    <property type="entry name" value="LeuE-type"/>
</dbReference>
<dbReference type="EMBL" id="JAPVOI010000005">
    <property type="protein sequence ID" value="MCZ4093533.1"/>
    <property type="molecule type" value="Genomic_DNA"/>
</dbReference>
<evidence type="ECO:0000256" key="1">
    <source>
        <dbReference type="ARBA" id="ARBA00004651"/>
    </source>
</evidence>
<keyword evidence="4 6" id="KW-1133">Transmembrane helix</keyword>
<feature type="transmembrane region" description="Helical" evidence="6">
    <location>
        <begin position="307"/>
        <end position="332"/>
    </location>
</feature>
<feature type="transmembrane region" description="Helical" evidence="6">
    <location>
        <begin position="446"/>
        <end position="470"/>
    </location>
</feature>
<sequence>MPDVDRRLFQGDRTLAEFIDAHRLLWGSFDPHYFSSIPYRLEEEARLGDAMFRYGMAIVRADRPANFYVLGSAEGTFARTLAQAGQGCFRTLSCSPNKENEDSFYSHGAPAFADFFLGPFHHLTNELIRTSDRLRHFREGSDIILEDTTFQMYSPNRSDQIQFVKGHLKDEGIMIFIEKFRHDDEKEYSRRELQKDYGYKSRFFTTSEIERKNFEILKRMNENENTITEMAEAVAHHFHHAYITWNSGNFYTVAASNSAQNLSRYISSMVPPASPTSMYIQGRLNRSLIRTFRICNFVATERSCMTFSAWISFALLTALQTASPGPAVSLLISTGLRSGISGTLALLPGIFVGDLTLITVAFAMTTALLSVSAAIFDGIRIAGGSYLLFLGIKTIVGVRASSTTNDDPAKSSKTFHQGFFTTVLNPKGILYFATFLPQFISPEGSYNVQFTILGATFLGVGLITDTFYAVTSSYGSRYLTPLVRRGLIVIAGTSLLLTGAYVLLKYAVSLRVPFA</sequence>
<evidence type="ECO:0000256" key="5">
    <source>
        <dbReference type="ARBA" id="ARBA00023136"/>
    </source>
</evidence>
<keyword evidence="5 6" id="KW-0472">Membrane</keyword>
<protein>
    <submittedName>
        <fullName evidence="7">LysE family translocator</fullName>
    </submittedName>
</protein>
<dbReference type="Pfam" id="PF01810">
    <property type="entry name" value="LysE"/>
    <property type="match status" value="1"/>
</dbReference>
<dbReference type="RefSeq" id="WP_269285313.1">
    <property type="nucleotide sequence ID" value="NZ_JAPVOI010000005.1"/>
</dbReference>
<reference evidence="7" key="1">
    <citation type="submission" date="2022-10" db="EMBL/GenBank/DDBJ databases">
        <title>Whole genome sequencing of three plant growth promoting bacteria isolated from Vachellia tortilis subsp. raddiana in Morocco.</title>
        <authorList>
            <person name="Hnini M."/>
            <person name="Zouagui R."/>
            <person name="Zouagui H."/>
            <person name="Chemao Elfihri M.-W."/>
            <person name="Ibrahimi A."/>
            <person name="Sbabou L."/>
            <person name="Aurag J."/>
        </authorList>
    </citation>
    <scope>NUCLEOTIDE SEQUENCE</scope>
    <source>
        <strain evidence="7">LMR678</strain>
    </source>
</reference>
<evidence type="ECO:0000256" key="6">
    <source>
        <dbReference type="SAM" id="Phobius"/>
    </source>
</evidence>
<accession>A0ABT4KNI7</accession>
<keyword evidence="3 6" id="KW-0812">Transmembrane</keyword>
<proteinExistence type="predicted"/>
<gene>
    <name evidence="7" type="ORF">O3W52_27305</name>
</gene>
<keyword evidence="8" id="KW-1185">Reference proteome</keyword>
<evidence type="ECO:0000256" key="4">
    <source>
        <dbReference type="ARBA" id="ARBA00022989"/>
    </source>
</evidence>
<dbReference type="PANTHER" id="PTHR30086">
    <property type="entry name" value="ARGININE EXPORTER PROTEIN ARGO"/>
    <property type="match status" value="1"/>
</dbReference>
<dbReference type="PANTHER" id="PTHR30086:SF20">
    <property type="entry name" value="ARGININE EXPORTER PROTEIN ARGO-RELATED"/>
    <property type="match status" value="1"/>
</dbReference>
<feature type="transmembrane region" description="Helical" evidence="6">
    <location>
        <begin position="482"/>
        <end position="504"/>
    </location>
</feature>
<feature type="transmembrane region" description="Helical" evidence="6">
    <location>
        <begin position="381"/>
        <end position="398"/>
    </location>
</feature>
<comment type="caution">
    <text evidence="7">The sequence shown here is derived from an EMBL/GenBank/DDBJ whole genome shotgun (WGS) entry which is preliminary data.</text>
</comment>
<feature type="transmembrane region" description="Helical" evidence="6">
    <location>
        <begin position="419"/>
        <end position="440"/>
    </location>
</feature>
<feature type="transmembrane region" description="Helical" evidence="6">
    <location>
        <begin position="344"/>
        <end position="375"/>
    </location>
</feature>